<dbReference type="EMBL" id="MHCJ01000001">
    <property type="protein sequence ID" value="OGY19061.1"/>
    <property type="molecule type" value="Genomic_DNA"/>
</dbReference>
<accession>A0A1G1VUH4</accession>
<keyword evidence="1" id="KW-0812">Transmembrane</keyword>
<evidence type="ECO:0000256" key="1">
    <source>
        <dbReference type="SAM" id="Phobius"/>
    </source>
</evidence>
<gene>
    <name evidence="2" type="ORF">A2786_06005</name>
</gene>
<feature type="transmembrane region" description="Helical" evidence="1">
    <location>
        <begin position="12"/>
        <end position="35"/>
    </location>
</feature>
<evidence type="ECO:0000313" key="2">
    <source>
        <dbReference type="EMBL" id="OGY19061.1"/>
    </source>
</evidence>
<keyword evidence="1" id="KW-1133">Transmembrane helix</keyword>
<dbReference type="AlphaFoldDB" id="A0A1G1VUH4"/>
<keyword evidence="1" id="KW-0472">Membrane</keyword>
<comment type="caution">
    <text evidence="2">The sequence shown here is derived from an EMBL/GenBank/DDBJ whole genome shotgun (WGS) entry which is preliminary data.</text>
</comment>
<organism evidence="2 3">
    <name type="scientific">Candidatus Chisholmbacteria bacterium RIFCSPHIGHO2_01_FULL_52_32</name>
    <dbReference type="NCBI Taxonomy" id="1797591"/>
    <lineage>
        <taxon>Bacteria</taxon>
        <taxon>Candidatus Chisholmiibacteriota</taxon>
    </lineage>
</organism>
<evidence type="ECO:0000313" key="3">
    <source>
        <dbReference type="Proteomes" id="UP000179233"/>
    </source>
</evidence>
<name>A0A1G1VUH4_9BACT</name>
<proteinExistence type="predicted"/>
<sequence length="354" mass="39331">MQYRLSLSTLKRILSVKTALLILLVIIIFTLIVVIQRARRKETQPPGVNPTFGDIPAPKPSYVSQMKPPQSTELTPDEQINLSETATVFRRASTTLTDKQARDIARSFGISGEPLTSKTSVTFRENNRVLIVSFKKGSLSYFEPLQEYLKDFRQKALEDYALILLKQLYPGDPLWANPKVKTGFFTIIEMQDFKPTAPNKADLAIVDLYPTIEGLSIVGPFDPFGHTGMVSIQFNKRDGSLVLNGLPTGLNTAQVGTYPLKSLDAVQEEIKLGQVTLTATIPEGQTPKSVDWGQNLDPTKASFTSIELVYYYDPDPNAFLQPIYLFSGKTTLTDGRPANIFAILPAIDPQYLKP</sequence>
<dbReference type="Proteomes" id="UP000179233">
    <property type="component" value="Unassembled WGS sequence"/>
</dbReference>
<reference evidence="2 3" key="1">
    <citation type="journal article" date="2016" name="Nat. Commun.">
        <title>Thousands of microbial genomes shed light on interconnected biogeochemical processes in an aquifer system.</title>
        <authorList>
            <person name="Anantharaman K."/>
            <person name="Brown C.T."/>
            <person name="Hug L.A."/>
            <person name="Sharon I."/>
            <person name="Castelle C.J."/>
            <person name="Probst A.J."/>
            <person name="Thomas B.C."/>
            <person name="Singh A."/>
            <person name="Wilkins M.J."/>
            <person name="Karaoz U."/>
            <person name="Brodie E.L."/>
            <person name="Williams K.H."/>
            <person name="Hubbard S.S."/>
            <person name="Banfield J.F."/>
        </authorList>
    </citation>
    <scope>NUCLEOTIDE SEQUENCE [LARGE SCALE GENOMIC DNA]</scope>
</reference>
<protein>
    <submittedName>
        <fullName evidence="2">Uncharacterized protein</fullName>
    </submittedName>
</protein>